<evidence type="ECO:0000313" key="2">
    <source>
        <dbReference type="EMBL" id="GMF67872.1"/>
    </source>
</evidence>
<feature type="compositionally biased region" description="Low complexity" evidence="1">
    <location>
        <begin position="171"/>
        <end position="190"/>
    </location>
</feature>
<feature type="region of interest" description="Disordered" evidence="1">
    <location>
        <begin position="55"/>
        <end position="85"/>
    </location>
</feature>
<evidence type="ECO:0000313" key="3">
    <source>
        <dbReference type="Proteomes" id="UP001165121"/>
    </source>
</evidence>
<dbReference type="AlphaFoldDB" id="A0A9W6YM59"/>
<feature type="region of interest" description="Disordered" evidence="1">
    <location>
        <begin position="171"/>
        <end position="198"/>
    </location>
</feature>
<reference evidence="2" key="1">
    <citation type="submission" date="2023-04" db="EMBL/GenBank/DDBJ databases">
        <title>Phytophthora fragariaefolia NBRC 109709.</title>
        <authorList>
            <person name="Ichikawa N."/>
            <person name="Sato H."/>
            <person name="Tonouchi N."/>
        </authorList>
    </citation>
    <scope>NUCLEOTIDE SEQUENCE</scope>
    <source>
        <strain evidence="2">NBRC 109709</strain>
    </source>
</reference>
<keyword evidence="3" id="KW-1185">Reference proteome</keyword>
<name>A0A9W6YM59_9STRA</name>
<protein>
    <submittedName>
        <fullName evidence="2">Unnamed protein product</fullName>
    </submittedName>
</protein>
<comment type="caution">
    <text evidence="2">The sequence shown here is derived from an EMBL/GenBank/DDBJ whole genome shotgun (WGS) entry which is preliminary data.</text>
</comment>
<dbReference type="EMBL" id="BSXT01008878">
    <property type="protein sequence ID" value="GMF67872.1"/>
    <property type="molecule type" value="Genomic_DNA"/>
</dbReference>
<gene>
    <name evidence="2" type="ORF">Pfra01_002841100</name>
</gene>
<sequence>MSKVPIFDQALTTRIPEEINIKYQRFTNRVANWVRSCPTWGRRIKLISLPVDGDERARTSKTRSGGGKHVSASKARRRSKRIASQSSTQAAAFAVLGEVLREPLNITEARRSPQWSGIVQYRRRCRAGTSTSIQRFLRRRYSCSFRMNTPTTQAAGTPAASAAANTVVASSATTGSSPASTSVVTSTMTTPSPPKRTMSLGEYKKARGNTVYLKDLILSMFCSKN</sequence>
<organism evidence="2 3">
    <name type="scientific">Phytophthora fragariaefolia</name>
    <dbReference type="NCBI Taxonomy" id="1490495"/>
    <lineage>
        <taxon>Eukaryota</taxon>
        <taxon>Sar</taxon>
        <taxon>Stramenopiles</taxon>
        <taxon>Oomycota</taxon>
        <taxon>Peronosporomycetes</taxon>
        <taxon>Peronosporales</taxon>
        <taxon>Peronosporaceae</taxon>
        <taxon>Phytophthora</taxon>
    </lineage>
</organism>
<evidence type="ECO:0000256" key="1">
    <source>
        <dbReference type="SAM" id="MobiDB-lite"/>
    </source>
</evidence>
<dbReference type="Proteomes" id="UP001165121">
    <property type="component" value="Unassembled WGS sequence"/>
</dbReference>
<proteinExistence type="predicted"/>
<accession>A0A9W6YM59</accession>